<proteinExistence type="inferred from homology"/>
<dbReference type="InterPro" id="IPR000060">
    <property type="entry name" value="BCCT_transptr"/>
</dbReference>
<evidence type="ECO:0000256" key="2">
    <source>
        <dbReference type="ARBA" id="ARBA00005658"/>
    </source>
</evidence>
<comment type="similarity">
    <text evidence="2">Belongs to the BCCT transporter (TC 2.A.15) family.</text>
</comment>
<keyword evidence="6 8" id="KW-1133">Transmembrane helix</keyword>
<dbReference type="PANTHER" id="PTHR30047:SF7">
    <property type="entry name" value="HIGH-AFFINITY CHOLINE TRANSPORT PROTEIN"/>
    <property type="match status" value="1"/>
</dbReference>
<sequence length="299" mass="33661">MWMTVFGNSAIYLIMNQGATDLANTVQQDVSLALFNFLEHFPFSSVLSFIAMAMVIVFFVTSADSGAMVVDTLASGGVANTPVWQRIFWASLMGIVAIALLLAGGLSALQTVTIASALPFSVILLISIYGLLKALRRDLTKRESLSMATIAPTAARNPIPWQRRLRNIAYLPKRSLVKRFMVDVIQPAMTLVQEELNKQGTISHISDAVDDRIRLEVDLGNELNFIYEVRLRGYISPTFALAAMDNDEQQTEQHRYYRAEVYLKEGGQNYDVMGWNQEQLINDILDQYEKHLHFLHLVR</sequence>
<evidence type="ECO:0000256" key="3">
    <source>
        <dbReference type="ARBA" id="ARBA00022448"/>
    </source>
</evidence>
<comment type="subcellular location">
    <subcellularLocation>
        <location evidence="1">Cell membrane</location>
        <topology evidence="1">Multi-pass membrane protein</topology>
    </subcellularLocation>
</comment>
<dbReference type="EMBL" id="UASD01000009">
    <property type="protein sequence ID" value="SPX17411.1"/>
    <property type="molecule type" value="Genomic_DNA"/>
</dbReference>
<dbReference type="PANTHER" id="PTHR30047">
    <property type="entry name" value="HIGH-AFFINITY CHOLINE TRANSPORT PROTEIN-RELATED"/>
    <property type="match status" value="1"/>
</dbReference>
<evidence type="ECO:0000256" key="8">
    <source>
        <dbReference type="SAM" id="Phobius"/>
    </source>
</evidence>
<dbReference type="GO" id="GO:0005886">
    <property type="term" value="C:plasma membrane"/>
    <property type="evidence" value="ECO:0007669"/>
    <property type="project" value="UniProtKB-SubCell"/>
</dbReference>
<evidence type="ECO:0000256" key="5">
    <source>
        <dbReference type="ARBA" id="ARBA00022692"/>
    </source>
</evidence>
<protein>
    <submittedName>
        <fullName evidence="9">Secondary glycine betaine transporter</fullName>
    </submittedName>
</protein>
<evidence type="ECO:0000256" key="6">
    <source>
        <dbReference type="ARBA" id="ARBA00022989"/>
    </source>
</evidence>
<organism evidence="9 10">
    <name type="scientific">Escherichia coli</name>
    <dbReference type="NCBI Taxonomy" id="562"/>
    <lineage>
        <taxon>Bacteria</taxon>
        <taxon>Pseudomonadati</taxon>
        <taxon>Pseudomonadota</taxon>
        <taxon>Gammaproteobacteria</taxon>
        <taxon>Enterobacterales</taxon>
        <taxon>Enterobacteriaceae</taxon>
        <taxon>Escherichia</taxon>
    </lineage>
</organism>
<dbReference type="GO" id="GO:0022857">
    <property type="term" value="F:transmembrane transporter activity"/>
    <property type="evidence" value="ECO:0007669"/>
    <property type="project" value="InterPro"/>
</dbReference>
<feature type="transmembrane region" description="Helical" evidence="8">
    <location>
        <begin position="87"/>
        <end position="106"/>
    </location>
</feature>
<feature type="transmembrane region" description="Helical" evidence="8">
    <location>
        <begin position="112"/>
        <end position="132"/>
    </location>
</feature>
<gene>
    <name evidence="9" type="primary">betU_2</name>
    <name evidence="9" type="ORF">NCTC9073_05228</name>
</gene>
<name>A0A2X1PFC1_ECOLX</name>
<keyword evidence="5 8" id="KW-0812">Transmembrane</keyword>
<evidence type="ECO:0000256" key="4">
    <source>
        <dbReference type="ARBA" id="ARBA00022475"/>
    </source>
</evidence>
<dbReference type="Pfam" id="PF02028">
    <property type="entry name" value="BCCT"/>
    <property type="match status" value="1"/>
</dbReference>
<dbReference type="Proteomes" id="UP000250780">
    <property type="component" value="Unassembled WGS sequence"/>
</dbReference>
<evidence type="ECO:0000256" key="7">
    <source>
        <dbReference type="ARBA" id="ARBA00023136"/>
    </source>
</evidence>
<dbReference type="AlphaFoldDB" id="A0A2X1PFC1"/>
<accession>A0A2X1PFC1</accession>
<keyword evidence="7 8" id="KW-0472">Membrane</keyword>
<evidence type="ECO:0000256" key="1">
    <source>
        <dbReference type="ARBA" id="ARBA00004651"/>
    </source>
</evidence>
<evidence type="ECO:0000313" key="10">
    <source>
        <dbReference type="Proteomes" id="UP000250780"/>
    </source>
</evidence>
<keyword evidence="4" id="KW-1003">Cell membrane</keyword>
<evidence type="ECO:0000313" key="9">
    <source>
        <dbReference type="EMBL" id="SPX17411.1"/>
    </source>
</evidence>
<keyword evidence="3" id="KW-0813">Transport</keyword>
<feature type="transmembrane region" description="Helical" evidence="8">
    <location>
        <begin position="41"/>
        <end position="60"/>
    </location>
</feature>
<reference evidence="9 10" key="1">
    <citation type="submission" date="2018-06" db="EMBL/GenBank/DDBJ databases">
        <authorList>
            <consortium name="Pathogen Informatics"/>
            <person name="Doyle S."/>
        </authorList>
    </citation>
    <scope>NUCLEOTIDE SEQUENCE [LARGE SCALE GENOMIC DNA]</scope>
    <source>
        <strain evidence="9 10">NCTC9073</strain>
    </source>
</reference>